<dbReference type="GO" id="GO:0005886">
    <property type="term" value="C:plasma membrane"/>
    <property type="evidence" value="ECO:0007669"/>
    <property type="project" value="TreeGrafter"/>
</dbReference>
<evidence type="ECO:0000259" key="14">
    <source>
        <dbReference type="PROSITE" id="PS50011"/>
    </source>
</evidence>
<keyword evidence="11" id="KW-1133">Transmembrane helix</keyword>
<keyword evidence="8" id="KW-0547">Nucleotide-binding</keyword>
<evidence type="ECO:0000256" key="1">
    <source>
        <dbReference type="ARBA" id="ARBA00004479"/>
    </source>
</evidence>
<proteinExistence type="inferred from homology"/>
<evidence type="ECO:0000256" key="3">
    <source>
        <dbReference type="ARBA" id="ARBA00012401"/>
    </source>
</evidence>
<dbReference type="Gene3D" id="1.10.510.10">
    <property type="entry name" value="Transferase(Phosphotransferase) domain 1"/>
    <property type="match status" value="1"/>
</dbReference>
<dbReference type="SUPFAM" id="SSF56112">
    <property type="entry name" value="Protein kinase-like (PK-like)"/>
    <property type="match status" value="1"/>
</dbReference>
<dbReference type="Gene3D" id="3.30.200.20">
    <property type="entry name" value="Phosphorylase Kinase, domain 1"/>
    <property type="match status" value="1"/>
</dbReference>
<dbReference type="GO" id="GO:0043235">
    <property type="term" value="C:receptor complex"/>
    <property type="evidence" value="ECO:0007669"/>
    <property type="project" value="TreeGrafter"/>
</dbReference>
<organism evidence="15 16">
    <name type="scientific">Erpetoichthys calabaricus</name>
    <name type="common">Rope fish</name>
    <name type="synonym">Calamoichthys calabaricus</name>
    <dbReference type="NCBI Taxonomy" id="27687"/>
    <lineage>
        <taxon>Eukaryota</taxon>
        <taxon>Metazoa</taxon>
        <taxon>Chordata</taxon>
        <taxon>Craniata</taxon>
        <taxon>Vertebrata</taxon>
        <taxon>Euteleostomi</taxon>
        <taxon>Actinopterygii</taxon>
        <taxon>Polypteriformes</taxon>
        <taxon>Polypteridae</taxon>
        <taxon>Erpetoichthys</taxon>
    </lineage>
</organism>
<dbReference type="PROSITE" id="PS50011">
    <property type="entry name" value="PROTEIN_KINASE_DOM"/>
    <property type="match status" value="1"/>
</dbReference>
<keyword evidence="12" id="KW-0472">Membrane</keyword>
<dbReference type="GO" id="GO:0005024">
    <property type="term" value="F:transforming growth factor beta receptor activity"/>
    <property type="evidence" value="ECO:0007669"/>
    <property type="project" value="TreeGrafter"/>
</dbReference>
<reference evidence="15" key="2">
    <citation type="submission" date="2025-08" db="UniProtKB">
        <authorList>
            <consortium name="Ensembl"/>
        </authorList>
    </citation>
    <scope>IDENTIFICATION</scope>
</reference>
<evidence type="ECO:0000256" key="4">
    <source>
        <dbReference type="ARBA" id="ARBA00022527"/>
    </source>
</evidence>
<keyword evidence="5" id="KW-0808">Transferase</keyword>
<dbReference type="Ensembl" id="ENSECRT00000007393.1">
    <property type="protein sequence ID" value="ENSECRP00000007275.1"/>
    <property type="gene ID" value="ENSECRG00000004857.1"/>
</dbReference>
<reference evidence="15" key="3">
    <citation type="submission" date="2025-09" db="UniProtKB">
        <authorList>
            <consortium name="Ensembl"/>
        </authorList>
    </citation>
    <scope>IDENTIFICATION</scope>
</reference>
<dbReference type="InterPro" id="IPR000333">
    <property type="entry name" value="TGFB_receptor"/>
</dbReference>
<keyword evidence="13" id="KW-0675">Receptor</keyword>
<evidence type="ECO:0000256" key="5">
    <source>
        <dbReference type="ARBA" id="ARBA00022679"/>
    </source>
</evidence>
<dbReference type="PANTHER" id="PTHR23255:SF49">
    <property type="entry name" value="ANTI-MUELLERIAN HORMONE TYPE-2 RECEPTOR"/>
    <property type="match status" value="1"/>
</dbReference>
<keyword evidence="4" id="KW-0723">Serine/threonine-protein kinase</keyword>
<dbReference type="PANTHER" id="PTHR23255">
    <property type="entry name" value="TRANSFORMING GROWTH FACTOR-BETA RECEPTOR TYPE I AND II"/>
    <property type="match status" value="1"/>
</dbReference>
<dbReference type="GO" id="GO:0005524">
    <property type="term" value="F:ATP binding"/>
    <property type="evidence" value="ECO:0007669"/>
    <property type="project" value="UniProtKB-KW"/>
</dbReference>
<comment type="similarity">
    <text evidence="2">Belongs to the protein kinase superfamily. TKL Ser/Thr protein kinase family. TGFB receptor subfamily.</text>
</comment>
<dbReference type="GeneTree" id="ENSGT00940000160885"/>
<feature type="domain" description="Protein kinase" evidence="14">
    <location>
        <begin position="94"/>
        <end position="375"/>
    </location>
</feature>
<keyword evidence="6" id="KW-0812">Transmembrane</keyword>
<dbReference type="AlphaFoldDB" id="A0A8C4RT76"/>
<evidence type="ECO:0000313" key="15">
    <source>
        <dbReference type="Ensembl" id="ENSECRP00000007275.1"/>
    </source>
</evidence>
<keyword evidence="16" id="KW-1185">Reference proteome</keyword>
<comment type="subcellular location">
    <subcellularLocation>
        <location evidence="1">Membrane</location>
        <topology evidence="1">Single-pass type I membrane protein</topology>
    </subcellularLocation>
</comment>
<evidence type="ECO:0000256" key="7">
    <source>
        <dbReference type="ARBA" id="ARBA00022729"/>
    </source>
</evidence>
<reference evidence="15" key="1">
    <citation type="submission" date="2021-06" db="EMBL/GenBank/DDBJ databases">
        <authorList>
            <consortium name="Wellcome Sanger Institute Data Sharing"/>
        </authorList>
    </citation>
    <scope>NUCLEOTIDE SEQUENCE [LARGE SCALE GENOMIC DNA]</scope>
</reference>
<keyword evidence="10" id="KW-0067">ATP-binding</keyword>
<keyword evidence="7" id="KW-0732">Signal</keyword>
<evidence type="ECO:0000256" key="10">
    <source>
        <dbReference type="ARBA" id="ARBA00022840"/>
    </source>
</evidence>
<protein>
    <recommendedName>
        <fullName evidence="3">receptor protein serine/threonine kinase</fullName>
        <ecNumber evidence="3">2.7.11.30</ecNumber>
    </recommendedName>
</protein>
<dbReference type="InterPro" id="IPR011009">
    <property type="entry name" value="Kinase-like_dom_sf"/>
</dbReference>
<sequence length="393" mass="44093">MHKNKTKMYFSSAGGHVFPVPLSPSTVPQAQTKPKQKAHYSLHHHSSQQVLCSSPRLVPGEVVCSPWLFPRTKYRRAILARLGPWPSATRVGARNDVIVINNGRFATLWKGSLDSTAVVLKIYPSSAWRPYNNETEVYKLLLWEHSNVAKFLGMAQRQDSGELLLGSMKSFLSQNCNNWADTVKMLLSLCQGLAFLHTEIHRDGLYKPAIAHRDLSSTNVVVKADRTCALSDFESAAILYPRAAVCTQVGTPRYMSPEILDGTLNFQDPSSSLKQADVYSLALLLWEISTRCTDLYSDGLVPEYRMAYEKELGANPSLDELISLVLDRERPVVPVVWKETFLGFSSLKEVLEDCWDHDPEASHFLINTFICHLLFLSCSSNEHATRHLSPVLC</sequence>
<dbReference type="EC" id="2.7.11.30" evidence="3"/>
<evidence type="ECO:0000313" key="16">
    <source>
        <dbReference type="Proteomes" id="UP000694620"/>
    </source>
</evidence>
<dbReference type="Pfam" id="PF00069">
    <property type="entry name" value="Pkinase"/>
    <property type="match status" value="1"/>
</dbReference>
<evidence type="ECO:0000256" key="2">
    <source>
        <dbReference type="ARBA" id="ARBA00009605"/>
    </source>
</evidence>
<evidence type="ECO:0000256" key="13">
    <source>
        <dbReference type="ARBA" id="ARBA00023170"/>
    </source>
</evidence>
<evidence type="ECO:0000256" key="12">
    <source>
        <dbReference type="ARBA" id="ARBA00023136"/>
    </source>
</evidence>
<evidence type="ECO:0000256" key="11">
    <source>
        <dbReference type="ARBA" id="ARBA00022989"/>
    </source>
</evidence>
<evidence type="ECO:0000256" key="8">
    <source>
        <dbReference type="ARBA" id="ARBA00022741"/>
    </source>
</evidence>
<evidence type="ECO:0000256" key="6">
    <source>
        <dbReference type="ARBA" id="ARBA00022692"/>
    </source>
</evidence>
<keyword evidence="9" id="KW-0418">Kinase</keyword>
<dbReference type="GO" id="GO:0030509">
    <property type="term" value="P:BMP signaling pathway"/>
    <property type="evidence" value="ECO:0007669"/>
    <property type="project" value="TreeGrafter"/>
</dbReference>
<accession>A0A8C4RT76</accession>
<name>A0A8C4RT76_ERPCA</name>
<dbReference type="InterPro" id="IPR000719">
    <property type="entry name" value="Prot_kinase_dom"/>
</dbReference>
<dbReference type="Proteomes" id="UP000694620">
    <property type="component" value="Chromosome 3"/>
</dbReference>
<evidence type="ECO:0000256" key="9">
    <source>
        <dbReference type="ARBA" id="ARBA00022777"/>
    </source>
</evidence>